<name>A0ABT4BU44_9FIRM</name>
<reference evidence="2 3" key="1">
    <citation type="submission" date="2022-11" db="EMBL/GenBank/DDBJ databases">
        <authorList>
            <person name="Caiyu Z."/>
        </authorList>
    </citation>
    <scope>NUCLEOTIDE SEQUENCE [LARGE SCALE GENOMIC DNA]</scope>
    <source>
        <strain evidence="2 3">YR-4</strain>
    </source>
</reference>
<evidence type="ECO:0000313" key="3">
    <source>
        <dbReference type="Proteomes" id="UP001082703"/>
    </source>
</evidence>
<dbReference type="InterPro" id="IPR006121">
    <property type="entry name" value="HMA_dom"/>
</dbReference>
<dbReference type="Gene3D" id="3.30.70.100">
    <property type="match status" value="1"/>
</dbReference>
<dbReference type="SUPFAM" id="SSF55008">
    <property type="entry name" value="HMA, heavy metal-associated domain"/>
    <property type="match status" value="1"/>
</dbReference>
<sequence length="79" mass="8867">MSKASVYFRLDNLSGKRDIKEIKQELDSLPGVISVSTNDLDGTVAVDYDNSGVEYNQIEGRIQEMGFQILSEENQAHKM</sequence>
<accession>A0ABT4BU44</accession>
<dbReference type="Pfam" id="PF00403">
    <property type="entry name" value="HMA"/>
    <property type="match status" value="1"/>
</dbReference>
<feature type="domain" description="HMA" evidence="1">
    <location>
        <begin position="4"/>
        <end position="70"/>
    </location>
</feature>
<evidence type="ECO:0000259" key="1">
    <source>
        <dbReference type="PROSITE" id="PS50846"/>
    </source>
</evidence>
<dbReference type="PROSITE" id="PS50846">
    <property type="entry name" value="HMA_2"/>
    <property type="match status" value="1"/>
</dbReference>
<dbReference type="RefSeq" id="WP_268057453.1">
    <property type="nucleotide sequence ID" value="NZ_JAPOHA010000003.1"/>
</dbReference>
<gene>
    <name evidence="2" type="ORF">OUY18_04120</name>
</gene>
<comment type="caution">
    <text evidence="2">The sequence shown here is derived from an EMBL/GenBank/DDBJ whole genome shotgun (WGS) entry which is preliminary data.</text>
</comment>
<dbReference type="Proteomes" id="UP001082703">
    <property type="component" value="Unassembled WGS sequence"/>
</dbReference>
<keyword evidence="3" id="KW-1185">Reference proteome</keyword>
<evidence type="ECO:0000313" key="2">
    <source>
        <dbReference type="EMBL" id="MCY1713441.1"/>
    </source>
</evidence>
<protein>
    <submittedName>
        <fullName evidence="2">Heavy metal-associated domain protein</fullName>
    </submittedName>
</protein>
<organism evidence="2 3">
    <name type="scientific">Caproiciproducens galactitolivorans</name>
    <dbReference type="NCBI Taxonomy" id="642589"/>
    <lineage>
        <taxon>Bacteria</taxon>
        <taxon>Bacillati</taxon>
        <taxon>Bacillota</taxon>
        <taxon>Clostridia</taxon>
        <taxon>Eubacteriales</taxon>
        <taxon>Acutalibacteraceae</taxon>
        <taxon>Caproiciproducens</taxon>
    </lineage>
</organism>
<dbReference type="EMBL" id="JAPOHA010000003">
    <property type="protein sequence ID" value="MCY1713441.1"/>
    <property type="molecule type" value="Genomic_DNA"/>
</dbReference>
<dbReference type="CDD" id="cd00371">
    <property type="entry name" value="HMA"/>
    <property type="match status" value="1"/>
</dbReference>
<proteinExistence type="predicted"/>
<dbReference type="InterPro" id="IPR036163">
    <property type="entry name" value="HMA_dom_sf"/>
</dbReference>